<comment type="caution">
    <text evidence="1">The sequence shown here is derived from an EMBL/GenBank/DDBJ whole genome shotgun (WGS) entry which is preliminary data.</text>
</comment>
<gene>
    <name evidence="1" type="ORF">Fcan01_26658</name>
</gene>
<dbReference type="EMBL" id="LNIX01000044">
    <property type="protein sequence ID" value="OXA38717.1"/>
    <property type="molecule type" value="Genomic_DNA"/>
</dbReference>
<name>A0A226D1X2_FOLCA</name>
<sequence length="117" mass="12993">MSSPFQACLLGRLFSGPNLDAGNTLQLKGVLLYSALALEIRNGECRQWCENRVRWAVPRLGEDRCKLCGKSEDGRAKGKMFCGECSVFVWVLSMGRDCGVWDFKGIGCAIPSWREAN</sequence>
<organism evidence="1 2">
    <name type="scientific">Folsomia candida</name>
    <name type="common">Springtail</name>
    <dbReference type="NCBI Taxonomy" id="158441"/>
    <lineage>
        <taxon>Eukaryota</taxon>
        <taxon>Metazoa</taxon>
        <taxon>Ecdysozoa</taxon>
        <taxon>Arthropoda</taxon>
        <taxon>Hexapoda</taxon>
        <taxon>Collembola</taxon>
        <taxon>Entomobryomorpha</taxon>
        <taxon>Isotomoidea</taxon>
        <taxon>Isotomidae</taxon>
        <taxon>Proisotominae</taxon>
        <taxon>Folsomia</taxon>
    </lineage>
</organism>
<dbReference type="Proteomes" id="UP000198287">
    <property type="component" value="Unassembled WGS sequence"/>
</dbReference>
<dbReference type="AlphaFoldDB" id="A0A226D1X2"/>
<evidence type="ECO:0000313" key="1">
    <source>
        <dbReference type="EMBL" id="OXA38717.1"/>
    </source>
</evidence>
<protein>
    <submittedName>
        <fullName evidence="1">Uncharacterized protein</fullName>
    </submittedName>
</protein>
<proteinExistence type="predicted"/>
<keyword evidence="2" id="KW-1185">Reference proteome</keyword>
<reference evidence="1 2" key="1">
    <citation type="submission" date="2015-12" db="EMBL/GenBank/DDBJ databases">
        <title>The genome of Folsomia candida.</title>
        <authorList>
            <person name="Faddeeva A."/>
            <person name="Derks M.F."/>
            <person name="Anvar Y."/>
            <person name="Smit S."/>
            <person name="Van Straalen N."/>
            <person name="Roelofs D."/>
        </authorList>
    </citation>
    <scope>NUCLEOTIDE SEQUENCE [LARGE SCALE GENOMIC DNA]</scope>
    <source>
        <strain evidence="1 2">VU population</strain>
        <tissue evidence="1">Whole body</tissue>
    </source>
</reference>
<accession>A0A226D1X2</accession>
<evidence type="ECO:0000313" key="2">
    <source>
        <dbReference type="Proteomes" id="UP000198287"/>
    </source>
</evidence>